<dbReference type="FunFam" id="3.30.2080.10:FF:000001">
    <property type="entry name" value="Alpha-1,2-mannosidase subfamily"/>
    <property type="match status" value="1"/>
</dbReference>
<dbReference type="PANTHER" id="PTHR12143">
    <property type="entry name" value="PEPTIDE N-GLYCANASE PNGASE -RELATED"/>
    <property type="match status" value="1"/>
</dbReference>
<evidence type="ECO:0000259" key="2">
    <source>
        <dbReference type="Pfam" id="PF07971"/>
    </source>
</evidence>
<dbReference type="Gene3D" id="1.20.1050.60">
    <property type="entry name" value="alpha-1,2-mannosidase"/>
    <property type="match status" value="1"/>
</dbReference>
<dbReference type="GO" id="GO:0005829">
    <property type="term" value="C:cytosol"/>
    <property type="evidence" value="ECO:0007669"/>
    <property type="project" value="TreeGrafter"/>
</dbReference>
<name>A0A0N1HA87_9EURO</name>
<dbReference type="Pfam" id="PF07971">
    <property type="entry name" value="Glyco_hydro_92"/>
    <property type="match status" value="1"/>
</dbReference>
<dbReference type="RefSeq" id="XP_018004676.1">
    <property type="nucleotide sequence ID" value="XM_018148802.1"/>
</dbReference>
<dbReference type="GeneID" id="28740682"/>
<feature type="domain" description="Glycosyl hydrolase family 92 N-terminal" evidence="3">
    <location>
        <begin position="52"/>
        <end position="317"/>
    </location>
</feature>
<dbReference type="InterPro" id="IPR008928">
    <property type="entry name" value="6-hairpin_glycosidase_sf"/>
</dbReference>
<dbReference type="OrthoDB" id="449263at2759"/>
<evidence type="ECO:0000259" key="3">
    <source>
        <dbReference type="Pfam" id="PF17678"/>
    </source>
</evidence>
<proteinExistence type="predicted"/>
<dbReference type="Proteomes" id="UP000038010">
    <property type="component" value="Unassembled WGS sequence"/>
</dbReference>
<keyword evidence="4" id="KW-0378">Hydrolase</keyword>
<dbReference type="InterPro" id="IPR012939">
    <property type="entry name" value="Glyco_hydro_92"/>
</dbReference>
<evidence type="ECO:0000313" key="4">
    <source>
        <dbReference type="EMBL" id="KPI44713.1"/>
    </source>
</evidence>
<organism evidence="4 5">
    <name type="scientific">Cyphellophora attinorum</name>
    <dbReference type="NCBI Taxonomy" id="1664694"/>
    <lineage>
        <taxon>Eukaryota</taxon>
        <taxon>Fungi</taxon>
        <taxon>Dikarya</taxon>
        <taxon>Ascomycota</taxon>
        <taxon>Pezizomycotina</taxon>
        <taxon>Eurotiomycetes</taxon>
        <taxon>Chaetothyriomycetidae</taxon>
        <taxon>Chaetothyriales</taxon>
        <taxon>Cyphellophoraceae</taxon>
        <taxon>Cyphellophora</taxon>
    </lineage>
</organism>
<dbReference type="Gene3D" id="2.70.98.10">
    <property type="match status" value="1"/>
</dbReference>
<dbReference type="GO" id="GO:0016798">
    <property type="term" value="F:hydrolase activity, acting on glycosyl bonds"/>
    <property type="evidence" value="ECO:0007669"/>
    <property type="project" value="UniProtKB-KW"/>
</dbReference>
<gene>
    <name evidence="4" type="ORF">AB675_8362</name>
</gene>
<dbReference type="SUPFAM" id="SSF48208">
    <property type="entry name" value="Six-hairpin glycosidases"/>
    <property type="match status" value="1"/>
</dbReference>
<dbReference type="GO" id="GO:0000224">
    <property type="term" value="F:peptide-N4-(N-acetyl-beta-glucosaminyl)asparagine amidase activity"/>
    <property type="evidence" value="ECO:0007669"/>
    <property type="project" value="TreeGrafter"/>
</dbReference>
<dbReference type="InterPro" id="IPR014718">
    <property type="entry name" value="GH-type_carb-bd"/>
</dbReference>
<dbReference type="GO" id="GO:0005634">
    <property type="term" value="C:nucleus"/>
    <property type="evidence" value="ECO:0007669"/>
    <property type="project" value="TreeGrafter"/>
</dbReference>
<feature type="domain" description="Glycosyl hydrolase family 92" evidence="2">
    <location>
        <begin position="323"/>
        <end position="806"/>
    </location>
</feature>
<accession>A0A0N1HA87</accession>
<dbReference type="EMBL" id="LFJN01000003">
    <property type="protein sequence ID" value="KPI44713.1"/>
    <property type="molecule type" value="Genomic_DNA"/>
</dbReference>
<sequence length="831" mass="91143">MEDLQLLLNSASTAAATATAAAMIGLTKIAGIAAVASTATAAVVGGRDALQYVNHFIGTNNGIHAGHVFPGANLPFGMAKAVADVNGDHRQGGFSLTEAGVTGFSHMHDSGTGGGASLGNFPLFIQAGCPGDELNRCKFNKKDRAVNYTAGTPMAHPGYFSIQLNTSIIAEMTTTNHTALYRFTLPDVPVPPFNLTGISEPAPLSPMILADLTDLSDSRINGTASVDPTTGRMTGSGQFLPTFGIGNYSLHFCADFRGASVRETGVFVNNRAGSEPKTINMVDDGLNNSPEILPAGVYAWFDAPEQDNQILARVGVSFKSVEQACGHAEREIPDFDFNATYNAAEAAWADKFSVLSVDTGAVNNSLQSTFWSGFYRAHISPQDYTGENYLWESDEPYYDSYYCMWDSYRVIHQAITLFDPWSQTQMIRTLLDIYRHEGKLPDCRMSLCKGFTQGGSSADIVLVDAFLKNITDGIDWQLAYEAIVSDAEEEPLNWAVEGRGGLLSWKSLNYIPADDFDPYGTGLFTRSASRTIEYAYNDFCIATMAKGLGNEGDYEKYIERSTYWRNVWKEDQTSFLNGTDSGFVGFLMPRYLNGTFGYQDTFTCSLLQNFTSCYLNPDGTEFYEGSSWLYSFLAAPGDMASLIAAMGGRETFIKRLDYWHETPELAYMGNEQPFQTVFQYHHAGRPGKSAERIHQYIPSQFNDSIPVGIPGNDDSGAMGSFVVLSMMGTYPNPGTDQYYLTPPFFPEVNLTNRMTGNTVTLRNVNFDAGYTNIYIQSATLNGENYTKNYITHDFFLEGGILEFTLGANESAWGTRQEDCPPSLTTDNGIWD</sequence>
<dbReference type="AlphaFoldDB" id="A0A0N1HA87"/>
<dbReference type="InterPro" id="IPR050883">
    <property type="entry name" value="PNGase"/>
</dbReference>
<dbReference type="FunFam" id="1.20.1610.10:FF:000002">
    <property type="entry name" value="Alpha-1,2-mannosidase family protein"/>
    <property type="match status" value="1"/>
</dbReference>
<dbReference type="Gene3D" id="1.20.1610.10">
    <property type="entry name" value="alpha-1,2-mannosidases domains"/>
    <property type="match status" value="1"/>
</dbReference>
<feature type="compositionally biased region" description="Polar residues" evidence="1">
    <location>
        <begin position="822"/>
        <end position="831"/>
    </location>
</feature>
<dbReference type="GO" id="GO:0005975">
    <property type="term" value="P:carbohydrate metabolic process"/>
    <property type="evidence" value="ECO:0007669"/>
    <property type="project" value="InterPro"/>
</dbReference>
<keyword evidence="5" id="KW-1185">Reference proteome</keyword>
<keyword evidence="4" id="KW-0326">Glycosidase</keyword>
<dbReference type="VEuPathDB" id="FungiDB:AB675_8362"/>
<dbReference type="Pfam" id="PF17678">
    <property type="entry name" value="Glyco_hydro_92N"/>
    <property type="match status" value="1"/>
</dbReference>
<dbReference type="Gene3D" id="3.30.2080.10">
    <property type="entry name" value="GH92 mannosidase domain"/>
    <property type="match status" value="1"/>
</dbReference>
<comment type="caution">
    <text evidence="4">The sequence shown here is derived from an EMBL/GenBank/DDBJ whole genome shotgun (WGS) entry which is preliminary data.</text>
</comment>
<dbReference type="FunFam" id="1.20.1050.60:FF:000002">
    <property type="entry name" value="Glycosyl hydrolase family 92"/>
    <property type="match status" value="1"/>
</dbReference>
<feature type="region of interest" description="Disordered" evidence="1">
    <location>
        <begin position="812"/>
        <end position="831"/>
    </location>
</feature>
<evidence type="ECO:0000256" key="1">
    <source>
        <dbReference type="SAM" id="MobiDB-lite"/>
    </source>
</evidence>
<reference evidence="4 5" key="1">
    <citation type="submission" date="2015-06" db="EMBL/GenBank/DDBJ databases">
        <title>Draft genome of the ant-associated black yeast Phialophora attae CBS 131958.</title>
        <authorList>
            <person name="Moreno L.F."/>
            <person name="Stielow B.J."/>
            <person name="de Hoog S."/>
            <person name="Vicente V.A."/>
            <person name="Weiss V.A."/>
            <person name="de Vries M."/>
            <person name="Cruz L.M."/>
            <person name="Souza E.M."/>
        </authorList>
    </citation>
    <scope>NUCLEOTIDE SEQUENCE [LARGE SCALE GENOMIC DNA]</scope>
    <source>
        <strain evidence="4 5">CBS 131958</strain>
    </source>
</reference>
<dbReference type="InterPro" id="IPR041371">
    <property type="entry name" value="GH92_N"/>
</dbReference>
<protein>
    <submittedName>
        <fullName evidence="4">Putative glycosidase</fullName>
    </submittedName>
</protein>
<dbReference type="PANTHER" id="PTHR12143:SF42">
    <property type="entry name" value="PUTATIVE SUBFAMILY (AFU_ORTHOLOGUE AFUA_6G13760)-RELATED"/>
    <property type="match status" value="1"/>
</dbReference>
<evidence type="ECO:0000313" key="5">
    <source>
        <dbReference type="Proteomes" id="UP000038010"/>
    </source>
</evidence>
<dbReference type="GO" id="GO:0006516">
    <property type="term" value="P:glycoprotein catabolic process"/>
    <property type="evidence" value="ECO:0007669"/>
    <property type="project" value="TreeGrafter"/>
</dbReference>
<dbReference type="GO" id="GO:0030246">
    <property type="term" value="F:carbohydrate binding"/>
    <property type="evidence" value="ECO:0007669"/>
    <property type="project" value="InterPro"/>
</dbReference>